<dbReference type="InterPro" id="IPR017941">
    <property type="entry name" value="Rieske_2Fe-2S"/>
</dbReference>
<dbReference type="InterPro" id="IPR017938">
    <property type="entry name" value="Riboflavin_synthase-like_b-brl"/>
</dbReference>
<proteinExistence type="predicted"/>
<dbReference type="EMBL" id="BEYU01000052">
    <property type="protein sequence ID" value="GBG29042.1"/>
    <property type="molecule type" value="Genomic_DNA"/>
</dbReference>
<dbReference type="SUPFAM" id="SSF63380">
    <property type="entry name" value="Riboflavin synthase domain-like"/>
    <property type="match status" value="1"/>
</dbReference>
<organism evidence="8 9">
    <name type="scientific">Hondaea fermentalgiana</name>
    <dbReference type="NCBI Taxonomy" id="2315210"/>
    <lineage>
        <taxon>Eukaryota</taxon>
        <taxon>Sar</taxon>
        <taxon>Stramenopiles</taxon>
        <taxon>Bigyra</taxon>
        <taxon>Labyrinthulomycetes</taxon>
        <taxon>Thraustochytrida</taxon>
        <taxon>Thraustochytriidae</taxon>
        <taxon>Hondaea</taxon>
    </lineage>
</organism>
<feature type="domain" description="Rieske" evidence="6">
    <location>
        <begin position="21"/>
        <end position="107"/>
    </location>
</feature>
<keyword evidence="3" id="KW-0408">Iron</keyword>
<dbReference type="PROSITE" id="PS51296">
    <property type="entry name" value="RIESKE"/>
    <property type="match status" value="1"/>
</dbReference>
<evidence type="ECO:0000256" key="1">
    <source>
        <dbReference type="ARBA" id="ARBA00022714"/>
    </source>
</evidence>
<keyword evidence="4" id="KW-0411">Iron-sulfur</keyword>
<dbReference type="AlphaFoldDB" id="A0A2R5GDL2"/>
<dbReference type="SUPFAM" id="SSF52343">
    <property type="entry name" value="Ferredoxin reductase-like, C-terminal NADP-linked domain"/>
    <property type="match status" value="1"/>
</dbReference>
<name>A0A2R5GDL2_9STRA</name>
<dbReference type="InterPro" id="IPR017927">
    <property type="entry name" value="FAD-bd_FR_type"/>
</dbReference>
<dbReference type="PRINTS" id="PR00406">
    <property type="entry name" value="CYTB5RDTASE"/>
</dbReference>
<protein>
    <submittedName>
        <fullName evidence="8">NADH-cytochrome b5 reductase-like protein</fullName>
    </submittedName>
</protein>
<dbReference type="Gene3D" id="2.102.10.10">
    <property type="entry name" value="Rieske [2Fe-2S] iron-sulphur domain"/>
    <property type="match status" value="1"/>
</dbReference>
<dbReference type="GO" id="GO:0016491">
    <property type="term" value="F:oxidoreductase activity"/>
    <property type="evidence" value="ECO:0007669"/>
    <property type="project" value="InterPro"/>
</dbReference>
<dbReference type="InterPro" id="IPR036922">
    <property type="entry name" value="Rieske_2Fe-2S_sf"/>
</dbReference>
<dbReference type="CDD" id="cd03467">
    <property type="entry name" value="Rieske"/>
    <property type="match status" value="1"/>
</dbReference>
<dbReference type="Pfam" id="PF22543">
    <property type="entry name" value="Rieske_4"/>
    <property type="match status" value="1"/>
</dbReference>
<evidence type="ECO:0000313" key="9">
    <source>
        <dbReference type="Proteomes" id="UP000241890"/>
    </source>
</evidence>
<dbReference type="GO" id="GO:0046872">
    <property type="term" value="F:metal ion binding"/>
    <property type="evidence" value="ECO:0007669"/>
    <property type="project" value="UniProtKB-KW"/>
</dbReference>
<dbReference type="InterPro" id="IPR054716">
    <property type="entry name" value="Sol_Rieske_ferrdox_dom"/>
</dbReference>
<dbReference type="InterPro" id="IPR039261">
    <property type="entry name" value="FNR_nucleotide-bd"/>
</dbReference>
<gene>
    <name evidence="8" type="ORF">FCC1311_052642</name>
</gene>
<comment type="caution">
    <text evidence="8">The sequence shown here is derived from an EMBL/GenBank/DDBJ whole genome shotgun (WGS) entry which is preliminary data.</text>
</comment>
<evidence type="ECO:0000259" key="6">
    <source>
        <dbReference type="PROSITE" id="PS51296"/>
    </source>
</evidence>
<accession>A0A2R5GDL2</accession>
<evidence type="ECO:0000256" key="3">
    <source>
        <dbReference type="ARBA" id="ARBA00023004"/>
    </source>
</evidence>
<dbReference type="PANTHER" id="PTHR21496">
    <property type="entry name" value="FERREDOXIN-RELATED"/>
    <property type="match status" value="1"/>
</dbReference>
<dbReference type="InterPro" id="IPR001433">
    <property type="entry name" value="OxRdtase_FAD/NAD-bd"/>
</dbReference>
<evidence type="ECO:0000256" key="2">
    <source>
        <dbReference type="ARBA" id="ARBA00022723"/>
    </source>
</evidence>
<dbReference type="PANTHER" id="PTHR21496:SF0">
    <property type="entry name" value="RIESKE DOMAIN-CONTAINING PROTEIN"/>
    <property type="match status" value="1"/>
</dbReference>
<evidence type="ECO:0000313" key="8">
    <source>
        <dbReference type="EMBL" id="GBG29042.1"/>
    </source>
</evidence>
<sequence>MASEAQRVGDAAKLAREGAPHDDDLFCFDSTCYHAGGPLGNGDIEDVNGEPCVVCPWHMYQVALADGAKYYQPLIMKDGKMKPGGWKKKENAQRTHHVQERQDGVYVTLNLDGKYDSDEYGGMSTCGGNSNASNKPVHSKRNFALPRRSGHVLSGASPAVPGMPMPAPIAAPGSMPNPGQVSTSLANLSTLDVEEEADLDDEEDLGLIGGQNARTEGSARSREDDWTQLVVAKKVRVSEACVSLYLDATTLEGNDEVLRKLYSIDADFGDGTIVDVDDLFDTRHLDVGLVLNADSAELTHRPYTPVRSAKRSLNASRKEHLIHLEIRVYPGGKLGPRLAALEPGDKVFARPGTTPAADSLPEKAFPPLADLTKVFLFAGGSGITPILQVLQNCLDAQVKLQITIVCANKTLSRMLGADALGSLVNEAANRPEITLRVFHVLTDAQVALPSDVEHIKFVQSTRVNDLPFLQNKVAVPAQSSGTSVFAWCGPQGFMSALRSSLVEGLGATPHRCVEYLG</sequence>
<dbReference type="Proteomes" id="UP000241890">
    <property type="component" value="Unassembled WGS sequence"/>
</dbReference>
<keyword evidence="1" id="KW-0001">2Fe-2S</keyword>
<dbReference type="Gene3D" id="3.40.50.80">
    <property type="entry name" value="Nucleotide-binding domain of ferredoxin-NADP reductase (FNR) module"/>
    <property type="match status" value="1"/>
</dbReference>
<dbReference type="PROSITE" id="PS51384">
    <property type="entry name" value="FAD_FR"/>
    <property type="match status" value="1"/>
</dbReference>
<dbReference type="InParanoid" id="A0A2R5GDL2"/>
<dbReference type="Gene3D" id="2.40.30.10">
    <property type="entry name" value="Translation factors"/>
    <property type="match status" value="1"/>
</dbReference>
<comment type="cofactor">
    <cofactor evidence="5">
        <name>[2Fe-2S] cluster</name>
        <dbReference type="ChEBI" id="CHEBI:190135"/>
    </cofactor>
</comment>
<feature type="domain" description="FAD-binding FR-type" evidence="7">
    <location>
        <begin position="224"/>
        <end position="362"/>
    </location>
</feature>
<evidence type="ECO:0000259" key="7">
    <source>
        <dbReference type="PROSITE" id="PS51384"/>
    </source>
</evidence>
<dbReference type="OrthoDB" id="426882at2759"/>
<keyword evidence="9" id="KW-1185">Reference proteome</keyword>
<evidence type="ECO:0000256" key="5">
    <source>
        <dbReference type="ARBA" id="ARBA00034078"/>
    </source>
</evidence>
<dbReference type="Pfam" id="PF00175">
    <property type="entry name" value="NAD_binding_1"/>
    <property type="match status" value="1"/>
</dbReference>
<dbReference type="GO" id="GO:0051537">
    <property type="term" value="F:2 iron, 2 sulfur cluster binding"/>
    <property type="evidence" value="ECO:0007669"/>
    <property type="project" value="UniProtKB-KW"/>
</dbReference>
<evidence type="ECO:0000256" key="4">
    <source>
        <dbReference type="ARBA" id="ARBA00023014"/>
    </source>
</evidence>
<keyword evidence="2" id="KW-0479">Metal-binding</keyword>
<dbReference type="SUPFAM" id="SSF50022">
    <property type="entry name" value="ISP domain"/>
    <property type="match status" value="1"/>
</dbReference>
<reference evidence="8 9" key="1">
    <citation type="submission" date="2017-12" db="EMBL/GenBank/DDBJ databases">
        <title>Sequencing, de novo assembly and annotation of complete genome of a new Thraustochytrid species, strain FCC1311.</title>
        <authorList>
            <person name="Sedici K."/>
            <person name="Godart F."/>
            <person name="Aiese Cigliano R."/>
            <person name="Sanseverino W."/>
            <person name="Barakat M."/>
            <person name="Ortet P."/>
            <person name="Marechal E."/>
            <person name="Cagnac O."/>
            <person name="Amato A."/>
        </authorList>
    </citation>
    <scope>NUCLEOTIDE SEQUENCE [LARGE SCALE GENOMIC DNA]</scope>
</reference>